<keyword evidence="22" id="KW-1185">Reference proteome</keyword>
<dbReference type="Proteomes" id="UP000085678">
    <property type="component" value="Unplaced"/>
</dbReference>
<dbReference type="InterPro" id="IPR000980">
    <property type="entry name" value="SH2"/>
</dbReference>
<evidence type="ECO:0000256" key="13">
    <source>
        <dbReference type="PROSITE-ProRule" id="PRU00192"/>
    </source>
</evidence>
<evidence type="ECO:0000256" key="1">
    <source>
        <dbReference type="ARBA" id="ARBA00001913"/>
    </source>
</evidence>
<dbReference type="FunCoup" id="A0A1S3H5X7">
    <property type="interactions" value="1168"/>
</dbReference>
<dbReference type="PROSITE" id="PS50007">
    <property type="entry name" value="PIPLC_X_DOMAIN"/>
    <property type="match status" value="1"/>
</dbReference>
<organism evidence="22 23">
    <name type="scientific">Lingula anatina</name>
    <name type="common">Brachiopod</name>
    <name type="synonym">Lingula unguis</name>
    <dbReference type="NCBI Taxonomy" id="7574"/>
    <lineage>
        <taxon>Eukaryota</taxon>
        <taxon>Metazoa</taxon>
        <taxon>Spiralia</taxon>
        <taxon>Lophotrochozoa</taxon>
        <taxon>Brachiopoda</taxon>
        <taxon>Linguliformea</taxon>
        <taxon>Lingulata</taxon>
        <taxon>Lingulida</taxon>
        <taxon>Linguloidea</taxon>
        <taxon>Lingulidae</taxon>
        <taxon>Lingula</taxon>
    </lineage>
</organism>
<evidence type="ECO:0000259" key="21">
    <source>
        <dbReference type="PROSITE" id="PS50008"/>
    </source>
</evidence>
<dbReference type="PIRSF" id="PIRSF000952">
    <property type="entry name" value="PLC-gamma"/>
    <property type="match status" value="1"/>
</dbReference>
<dbReference type="SUPFAM" id="SSF55550">
    <property type="entry name" value="SH2 domain"/>
    <property type="match status" value="2"/>
</dbReference>
<dbReference type="PROSITE" id="PS50003">
    <property type="entry name" value="PH_DOMAIN"/>
    <property type="match status" value="1"/>
</dbReference>
<dbReference type="PROSITE" id="PS50008">
    <property type="entry name" value="PIPLC_Y_DOMAIN"/>
    <property type="match status" value="1"/>
</dbReference>
<dbReference type="SUPFAM" id="SSF50044">
    <property type="entry name" value="SH3-domain"/>
    <property type="match status" value="1"/>
</dbReference>
<dbReference type="PROSITE" id="PS50002">
    <property type="entry name" value="SH3"/>
    <property type="match status" value="1"/>
</dbReference>
<dbReference type="Pfam" id="PF00168">
    <property type="entry name" value="C2"/>
    <property type="match status" value="1"/>
</dbReference>
<evidence type="ECO:0000256" key="11">
    <source>
        <dbReference type="PIRNR" id="PIRNR000952"/>
    </source>
</evidence>
<dbReference type="FunFam" id="2.60.40.150:FF:000199">
    <property type="entry name" value="1-phosphatidylinositol 4,5-bisphosphate phosphodiesterase gamma"/>
    <property type="match status" value="1"/>
</dbReference>
<dbReference type="GO" id="GO:0046488">
    <property type="term" value="P:phosphatidylinositol metabolic process"/>
    <property type="evidence" value="ECO:0007669"/>
    <property type="project" value="TreeGrafter"/>
</dbReference>
<dbReference type="PRINTS" id="PR00390">
    <property type="entry name" value="PHPHLIPASEC"/>
</dbReference>
<dbReference type="EC" id="3.1.4.11" evidence="11"/>
<dbReference type="InterPro" id="IPR000008">
    <property type="entry name" value="C2_dom"/>
</dbReference>
<evidence type="ECO:0000256" key="10">
    <source>
        <dbReference type="ARBA" id="ARBA00023224"/>
    </source>
</evidence>
<evidence type="ECO:0000256" key="8">
    <source>
        <dbReference type="ARBA" id="ARBA00022999"/>
    </source>
</evidence>
<dbReference type="InterPro" id="IPR036860">
    <property type="entry name" value="SH2_dom_sf"/>
</dbReference>
<evidence type="ECO:0000256" key="3">
    <source>
        <dbReference type="ARBA" id="ARBA00022553"/>
    </source>
</evidence>
<dbReference type="GO" id="GO:0032587">
    <property type="term" value="C:ruffle membrane"/>
    <property type="evidence" value="ECO:0007669"/>
    <property type="project" value="TreeGrafter"/>
</dbReference>
<dbReference type="Gene3D" id="1.10.238.10">
    <property type="entry name" value="EF-hand"/>
    <property type="match status" value="1"/>
</dbReference>
<dbReference type="InterPro" id="IPR017946">
    <property type="entry name" value="PLC-like_Pdiesterase_TIM-brl"/>
</dbReference>
<dbReference type="GO" id="GO:0051209">
    <property type="term" value="P:release of sequestered calcium ion into cytosol"/>
    <property type="evidence" value="ECO:0007669"/>
    <property type="project" value="TreeGrafter"/>
</dbReference>
<dbReference type="FunFam" id="2.30.30.40:FF:000051">
    <property type="entry name" value="1-phosphatidylinositol 4,5-bisphosphate phosphodiesterase gamma"/>
    <property type="match status" value="1"/>
</dbReference>
<evidence type="ECO:0000256" key="9">
    <source>
        <dbReference type="ARBA" id="ARBA00023098"/>
    </source>
</evidence>
<feature type="domain" description="SH2" evidence="17">
    <location>
        <begin position="678"/>
        <end position="767"/>
    </location>
</feature>
<proteinExistence type="predicted"/>
<evidence type="ECO:0000313" key="22">
    <source>
        <dbReference type="Proteomes" id="UP000085678"/>
    </source>
</evidence>
<dbReference type="FunFam" id="3.30.505.10:FF:000011">
    <property type="entry name" value="1-phosphatidylinositol 4,5-bisphosphate phosphodiesterase gamma"/>
    <property type="match status" value="1"/>
</dbReference>
<dbReference type="InterPro" id="IPR001711">
    <property type="entry name" value="PLipase_C_Pinositol-sp_Y"/>
</dbReference>
<feature type="domain" description="SH2" evidence="17">
    <location>
        <begin position="566"/>
        <end position="667"/>
    </location>
</feature>
<dbReference type="Pfam" id="PF00388">
    <property type="entry name" value="PI-PLC-X"/>
    <property type="match status" value="1"/>
</dbReference>
<dbReference type="GO" id="GO:0048015">
    <property type="term" value="P:phosphatidylinositol-mediated signaling"/>
    <property type="evidence" value="ECO:0007669"/>
    <property type="project" value="TreeGrafter"/>
</dbReference>
<evidence type="ECO:0000313" key="23">
    <source>
        <dbReference type="RefSeq" id="XP_013381403.1"/>
    </source>
</evidence>
<feature type="coiled-coil region" evidence="15">
    <location>
        <begin position="1238"/>
        <end position="1272"/>
    </location>
</feature>
<dbReference type="InParanoid" id="A0A1S3H5X7"/>
<keyword evidence="10 11" id="KW-0807">Transducer</keyword>
<dbReference type="SMART" id="SM00239">
    <property type="entry name" value="C2"/>
    <property type="match status" value="1"/>
</dbReference>
<comment type="function">
    <text evidence="11">Mediates the production of the second messenger molecules diacylglycerol (DAG) and inositol 1,4,5-trisphosphate (IP3). Plays an important role in the regulation of intracellular signaling cascades.</text>
</comment>
<dbReference type="CDD" id="cd11825">
    <property type="entry name" value="SH3_PLCgamma"/>
    <property type="match status" value="1"/>
</dbReference>
<evidence type="ECO:0000256" key="15">
    <source>
        <dbReference type="SAM" id="Coils"/>
    </source>
</evidence>
<dbReference type="InterPro" id="IPR056586">
    <property type="entry name" value="EF-hand_PLCG1"/>
</dbReference>
<evidence type="ECO:0000256" key="5">
    <source>
        <dbReference type="ARBA" id="ARBA00022801"/>
    </source>
</evidence>
<dbReference type="InterPro" id="IPR011993">
    <property type="entry name" value="PH-like_dom_sf"/>
</dbReference>
<gene>
    <name evidence="23" type="primary">LOC106152397</name>
</gene>
<dbReference type="AlphaFoldDB" id="A0A1S3H5X7"/>
<evidence type="ECO:0000256" key="16">
    <source>
        <dbReference type="SAM" id="MobiDB-lite"/>
    </source>
</evidence>
<dbReference type="InterPro" id="IPR000909">
    <property type="entry name" value="PLipase_C_PInositol-sp_X_dom"/>
</dbReference>
<dbReference type="CDD" id="cd13362">
    <property type="entry name" value="PH_PLC_gamma"/>
    <property type="match status" value="1"/>
</dbReference>
<dbReference type="CDD" id="cd00275">
    <property type="entry name" value="C2_PLC_like"/>
    <property type="match status" value="1"/>
</dbReference>
<dbReference type="PANTHER" id="PTHR10336">
    <property type="entry name" value="PHOSPHOINOSITIDE-SPECIFIC PHOSPHOLIPASE C FAMILY PROTEIN"/>
    <property type="match status" value="1"/>
</dbReference>
<dbReference type="InterPro" id="IPR001452">
    <property type="entry name" value="SH3_domain"/>
</dbReference>
<dbReference type="Gene3D" id="2.30.29.30">
    <property type="entry name" value="Pleckstrin-homology domain (PH domain)/Phosphotyrosine-binding domain (PTB)"/>
    <property type="match status" value="2"/>
</dbReference>
<dbReference type="GO" id="GO:0004435">
    <property type="term" value="F:phosphatidylinositol-4,5-bisphosphate phospholipase C activity"/>
    <property type="evidence" value="ECO:0007669"/>
    <property type="project" value="UniProtKB-UniRule"/>
</dbReference>
<dbReference type="PRINTS" id="PR00401">
    <property type="entry name" value="SH2DOMAIN"/>
</dbReference>
<dbReference type="InterPro" id="IPR011992">
    <property type="entry name" value="EF-hand-dom_pair"/>
</dbReference>
<evidence type="ECO:0000259" key="19">
    <source>
        <dbReference type="PROSITE" id="PS50003"/>
    </source>
</evidence>
<dbReference type="SMART" id="SM00233">
    <property type="entry name" value="PH"/>
    <property type="match status" value="2"/>
</dbReference>
<dbReference type="GeneID" id="106152397"/>
<evidence type="ECO:0000259" key="20">
    <source>
        <dbReference type="PROSITE" id="PS50004"/>
    </source>
</evidence>
<protein>
    <recommendedName>
        <fullName evidence="11">1-phosphatidylinositol 4,5-bisphosphate phosphodiesterase gamma</fullName>
        <ecNumber evidence="11">3.1.4.11</ecNumber>
    </recommendedName>
</protein>
<dbReference type="PROSITE" id="PS50004">
    <property type="entry name" value="C2"/>
    <property type="match status" value="1"/>
</dbReference>
<dbReference type="SUPFAM" id="SSF50729">
    <property type="entry name" value="PH domain-like"/>
    <property type="match status" value="1"/>
</dbReference>
<dbReference type="RefSeq" id="XP_013381403.1">
    <property type="nucleotide sequence ID" value="XM_013525949.1"/>
</dbReference>
<dbReference type="SMART" id="SM00326">
    <property type="entry name" value="SH3"/>
    <property type="match status" value="1"/>
</dbReference>
<keyword evidence="7 11" id="KW-0442">Lipid degradation</keyword>
<dbReference type="Gene3D" id="3.30.505.10">
    <property type="entry name" value="SH2 domain"/>
    <property type="match status" value="2"/>
</dbReference>
<feature type="region of interest" description="Disordered" evidence="16">
    <location>
        <begin position="531"/>
        <end position="554"/>
    </location>
</feature>
<dbReference type="InterPro" id="IPR001192">
    <property type="entry name" value="PI-PLC_fam"/>
</dbReference>
<feature type="domain" description="C2" evidence="20">
    <location>
        <begin position="1057"/>
        <end position="1187"/>
    </location>
</feature>
<dbReference type="InterPro" id="IPR057061">
    <property type="entry name" value="PLCG_EF-hand_2"/>
</dbReference>
<dbReference type="CDD" id="cd10341">
    <property type="entry name" value="SH2_N-SH2_PLC_gamma_like"/>
    <property type="match status" value="1"/>
</dbReference>
<dbReference type="GO" id="GO:0010634">
    <property type="term" value="P:positive regulation of epithelial cell migration"/>
    <property type="evidence" value="ECO:0007669"/>
    <property type="project" value="TreeGrafter"/>
</dbReference>
<dbReference type="FunFam" id="3.30.505.10:FF:000009">
    <property type="entry name" value="1-phosphatidylinositol 4,5-bisphosphate phosphodiesterase gamma"/>
    <property type="match status" value="1"/>
</dbReference>
<feature type="domain" description="PH" evidence="19">
    <location>
        <begin position="893"/>
        <end position="927"/>
    </location>
</feature>
<evidence type="ECO:0000256" key="4">
    <source>
        <dbReference type="ARBA" id="ARBA00022737"/>
    </source>
</evidence>
<keyword evidence="2 13" id="KW-0728">SH3 domain</keyword>
<accession>A0A1S3H5X7</accession>
<evidence type="ECO:0000256" key="6">
    <source>
        <dbReference type="ARBA" id="ARBA00022837"/>
    </source>
</evidence>
<dbReference type="InterPro" id="IPR036028">
    <property type="entry name" value="SH3-like_dom_sf"/>
</dbReference>
<evidence type="ECO:0000256" key="2">
    <source>
        <dbReference type="ARBA" id="ARBA00022443"/>
    </source>
</evidence>
<dbReference type="PRINTS" id="PR00452">
    <property type="entry name" value="SH3DOMAIN"/>
</dbReference>
<evidence type="ECO:0000256" key="14">
    <source>
        <dbReference type="RuleBase" id="RU361133"/>
    </source>
</evidence>
<comment type="catalytic activity">
    <reaction evidence="11 14">
        <text>a 1,2-diacyl-sn-glycero-3-phospho-(1D-myo-inositol-4,5-bisphosphate) + H2O = 1D-myo-inositol 1,4,5-trisphosphate + a 1,2-diacyl-sn-glycerol + H(+)</text>
        <dbReference type="Rhea" id="RHEA:33179"/>
        <dbReference type="ChEBI" id="CHEBI:15377"/>
        <dbReference type="ChEBI" id="CHEBI:15378"/>
        <dbReference type="ChEBI" id="CHEBI:17815"/>
        <dbReference type="ChEBI" id="CHEBI:58456"/>
        <dbReference type="ChEBI" id="CHEBI:203600"/>
        <dbReference type="EC" id="3.1.4.11"/>
    </reaction>
</comment>
<name>A0A1S3H5X7_LINAN</name>
<comment type="cofactor">
    <cofactor evidence="1">
        <name>Ca(2+)</name>
        <dbReference type="ChEBI" id="CHEBI:29108"/>
    </cofactor>
</comment>
<dbReference type="SMART" id="SM00149">
    <property type="entry name" value="PLCYc"/>
    <property type="match status" value="1"/>
</dbReference>
<dbReference type="SUPFAM" id="SSF51695">
    <property type="entry name" value="PLC-like phosphodiesterases"/>
    <property type="match status" value="1"/>
</dbReference>
<dbReference type="GO" id="GO:0009395">
    <property type="term" value="P:phospholipid catabolic process"/>
    <property type="evidence" value="ECO:0007669"/>
    <property type="project" value="UniProtKB-UniRule"/>
</dbReference>
<dbReference type="SUPFAM" id="SSF49562">
    <property type="entry name" value="C2 domain (Calcium/lipid-binding domain, CaLB)"/>
    <property type="match status" value="1"/>
</dbReference>
<dbReference type="PANTHER" id="PTHR10336:SF159">
    <property type="entry name" value="1-PHOSPHATIDYLINOSITOL 4,5-BISPHOSPHATE PHOSPHODIESTERASE GAMMA"/>
    <property type="match status" value="1"/>
</dbReference>
<dbReference type="Gene3D" id="2.30.30.40">
    <property type="entry name" value="SH3 Domains"/>
    <property type="match status" value="1"/>
</dbReference>
<dbReference type="SUPFAM" id="SSF47473">
    <property type="entry name" value="EF-hand"/>
    <property type="match status" value="1"/>
</dbReference>
<keyword evidence="8 12" id="KW-0727">SH2 domain</keyword>
<keyword evidence="5 11" id="KW-0378">Hydrolase</keyword>
<dbReference type="SMART" id="SM00148">
    <property type="entry name" value="PLCXc"/>
    <property type="match status" value="1"/>
</dbReference>
<dbReference type="Gene3D" id="2.60.40.150">
    <property type="entry name" value="C2 domain"/>
    <property type="match status" value="1"/>
</dbReference>
<dbReference type="InterPro" id="IPR035023">
    <property type="entry name" value="PLC-gamma_C-SH2"/>
</dbReference>
<dbReference type="Pfam" id="PF00018">
    <property type="entry name" value="SH3_1"/>
    <property type="match status" value="1"/>
</dbReference>
<dbReference type="Pfam" id="PF23329">
    <property type="entry name" value="EF_HAND_1_PLCG"/>
    <property type="match status" value="1"/>
</dbReference>
<dbReference type="STRING" id="7574.A0A1S3H5X7"/>
<dbReference type="Pfam" id="PF00017">
    <property type="entry name" value="SH2"/>
    <property type="match status" value="2"/>
</dbReference>
<dbReference type="Gene3D" id="3.20.20.190">
    <property type="entry name" value="Phosphatidylinositol (PI) phosphodiesterase"/>
    <property type="match status" value="2"/>
</dbReference>
<dbReference type="PROSITE" id="PS50001">
    <property type="entry name" value="SH2"/>
    <property type="match status" value="2"/>
</dbReference>
<dbReference type="CDD" id="cd16201">
    <property type="entry name" value="EFh_PI-PLCgamma"/>
    <property type="match status" value="1"/>
</dbReference>
<evidence type="ECO:0000256" key="7">
    <source>
        <dbReference type="ARBA" id="ARBA00022963"/>
    </source>
</evidence>
<evidence type="ECO:0000259" key="18">
    <source>
        <dbReference type="PROSITE" id="PS50002"/>
    </source>
</evidence>
<keyword evidence="4" id="KW-0677">Repeat</keyword>
<feature type="domain" description="PI-PLC Y-box" evidence="21">
    <location>
        <begin position="949"/>
        <end position="1063"/>
    </location>
</feature>
<dbReference type="InterPro" id="IPR001849">
    <property type="entry name" value="PH_domain"/>
</dbReference>
<keyword evidence="3" id="KW-0597">Phosphoprotein</keyword>
<dbReference type="InterPro" id="IPR035024">
    <property type="entry name" value="PLC-gamma_N-SH2"/>
</dbReference>
<dbReference type="CDD" id="cd08592">
    <property type="entry name" value="PI-PLCc_gamma"/>
    <property type="match status" value="1"/>
</dbReference>
<dbReference type="CDD" id="cd09932">
    <property type="entry name" value="SH2_C-SH2_PLC_gamma_like"/>
    <property type="match status" value="1"/>
</dbReference>
<dbReference type="OrthoDB" id="269822at2759"/>
<keyword evidence="15" id="KW-0175">Coiled coil</keyword>
<evidence type="ECO:0000256" key="12">
    <source>
        <dbReference type="PROSITE-ProRule" id="PRU00191"/>
    </source>
</evidence>
<dbReference type="KEGG" id="lak:106152397"/>
<dbReference type="FunFam" id="3.20.20.190:FF:000007">
    <property type="entry name" value="1-phosphatidylinositol 4,5-bisphosphate phosphodiesterase gamma"/>
    <property type="match status" value="1"/>
</dbReference>
<dbReference type="InterPro" id="IPR016279">
    <property type="entry name" value="PLC-gamma"/>
</dbReference>
<feature type="domain" description="SH3" evidence="18">
    <location>
        <begin position="798"/>
        <end position="858"/>
    </location>
</feature>
<keyword evidence="9 11" id="KW-0443">Lipid metabolism</keyword>
<keyword evidence="6" id="KW-0106">Calcium</keyword>
<reference evidence="23" key="1">
    <citation type="submission" date="2025-08" db="UniProtKB">
        <authorList>
            <consortium name="RefSeq"/>
        </authorList>
    </citation>
    <scope>IDENTIFICATION</scope>
    <source>
        <tissue evidence="23">Gonads</tissue>
    </source>
</reference>
<dbReference type="SMART" id="SM00252">
    <property type="entry name" value="SH2"/>
    <property type="match status" value="2"/>
</dbReference>
<sequence length="1274" mass="147900">MAAPRSGGSQLYERTMMTTLKTLERGLVLTKFYPKKKPERRTFQVKLETRELVCVRAQNARPEQTFDLREVKEIRPGKNSKDFEKWPEEGKKMDKERSFVILYGMEFRLKTLSLVASTQEEYRMMVDGLRYLSEDTQSGPYPLQVERWLRKEFYTLENRNHMVSVKDIKSWLPRVNYKISNTKLREQYQMIEPQLKEIGFEQFSMLYHNLIHVHSIFTEYFPMYSRDGDKLTAEEFEQFLIVEQKDPLGNDSQNVLSFMRQILESSDPIRAVKPHFTHHEFLDYLYSDKNTIWEEDHEKVNQDMTKPLSQFWIASSHNTYLTGDQFSSESSTEAYGRCLRMGARCIELDCWDGPEGMPYIYHGHTLTSKVKFLDVLKTIAENAWVTSEYPVILSIENHCSLQQQRNMANGFKEVFGDQLLTEPIDKEATQLPSPEALKRKFILKCYSMNTSYALKKAQSRLNLHKKLPEGALGDEWKFAGNVAEDSMTEADLSSSVKNGMLWLEDPVDNEWYPHYFVLTATRLHYTEETSVQQADDEEEEVPDMNGHVEPREEGVSNEELHFSEKWFHGKLEGGRRRAEELLNEYAVLGDGTFLVRESDTFVGDFSLSFWRQGKVNHCRIKSRQERGEIRYYLIDNVLFESLYSLVTFYRNNPLRSQDFEMILGDPVPQPQSHKGQKWYHEGMDRAIAEDMLARIPFDGAFLLRHSEFDSSSYAISFRAEGKIKHCRIKLEGRLFTIGNAQFESLLELVQYYEKNPLYRKMRLKYAVNAELVSQIGMEPDANAIYGSADIYMNPNDYMSKVKVKALYDYHAQRADELSFCKHAIVSNVHKQDGGWWRGDYGGNKQMWFPSNYVEELEISEDSDSTPLGSLQKGMLEVTCCIVDKIEGGKGSKQYVFRVISNGTPLEIAASSEEDMLDWMKAIKDCANMAELRSKEHADQERALRIAKEFSDIIVYCRSVPFNESNIPGNYYEMSSFSETKVEKYVNKLKGQTFMKYNQNQLSRIYPKGQRIDSSNYDPTMLWICGSQMCALNYQTPDRSMQLNEGKFKQNGKCGYILQPEIMRHIDYDPFDKRTLVNVDPLTVTLTIIGARHLVKSGRGIASPFVEVEICGAEFDNGNKYKTRTKVDNGFNPVWNDQCEFDIINPEVAMIRFVVQDEDMFGDPNFLGQASFPVKSIRPGYRSVPLTNGYSEPLELAALLVRVDMRNPTQSTDSDIYACIQDLRDRSQELHYQIAESERVGNTREAEEIKNKLKQTEEELIQRTDERHRINKQRF</sequence>
<evidence type="ECO:0000259" key="17">
    <source>
        <dbReference type="PROSITE" id="PS50001"/>
    </source>
</evidence>
<dbReference type="InterPro" id="IPR035892">
    <property type="entry name" value="C2_domain_sf"/>
</dbReference>
<dbReference type="Pfam" id="PF00169">
    <property type="entry name" value="PH"/>
    <property type="match status" value="1"/>
</dbReference>
<dbReference type="Pfam" id="PF00387">
    <property type="entry name" value="PI-PLC-Y"/>
    <property type="match status" value="1"/>
</dbReference>
<dbReference type="Pfam" id="PF23583">
    <property type="entry name" value="EF_HAND_2_PLCG"/>
    <property type="match status" value="1"/>
</dbReference>